<evidence type="ECO:0000256" key="2">
    <source>
        <dbReference type="ARBA" id="ARBA00022723"/>
    </source>
</evidence>
<feature type="non-terminal residue" evidence="10">
    <location>
        <position position="1"/>
    </location>
</feature>
<dbReference type="SMART" id="SM00355">
    <property type="entry name" value="ZnF_C2H2"/>
    <property type="match status" value="9"/>
</dbReference>
<feature type="domain" description="C2H2-type" evidence="9">
    <location>
        <begin position="77"/>
        <end position="105"/>
    </location>
</feature>
<dbReference type="Pfam" id="PF13894">
    <property type="entry name" value="zf-C2H2_4"/>
    <property type="match status" value="1"/>
</dbReference>
<dbReference type="GO" id="GO:0000977">
    <property type="term" value="F:RNA polymerase II transcription regulatory region sequence-specific DNA binding"/>
    <property type="evidence" value="ECO:0007669"/>
    <property type="project" value="TreeGrafter"/>
</dbReference>
<feature type="domain" description="C2H2-type" evidence="9">
    <location>
        <begin position="195"/>
        <end position="222"/>
    </location>
</feature>
<dbReference type="Pfam" id="PF13912">
    <property type="entry name" value="zf-C2H2_6"/>
    <property type="match status" value="1"/>
</dbReference>
<feature type="domain" description="C2H2-type" evidence="9">
    <location>
        <begin position="167"/>
        <end position="194"/>
    </location>
</feature>
<dbReference type="AlphaFoldDB" id="A0AAN8WQ73"/>
<dbReference type="GO" id="GO:0008270">
    <property type="term" value="F:zinc ion binding"/>
    <property type="evidence" value="ECO:0007669"/>
    <property type="project" value="UniProtKB-KW"/>
</dbReference>
<dbReference type="SUPFAM" id="SSF57667">
    <property type="entry name" value="beta-beta-alpha zinc fingers"/>
    <property type="match status" value="5"/>
</dbReference>
<keyword evidence="2" id="KW-0479">Metal-binding</keyword>
<dbReference type="Pfam" id="PF00096">
    <property type="entry name" value="zf-C2H2"/>
    <property type="match status" value="2"/>
</dbReference>
<evidence type="ECO:0000256" key="1">
    <source>
        <dbReference type="ARBA" id="ARBA00004123"/>
    </source>
</evidence>
<evidence type="ECO:0000313" key="10">
    <source>
        <dbReference type="EMBL" id="KAK7069092.1"/>
    </source>
</evidence>
<dbReference type="Gene3D" id="3.30.160.60">
    <property type="entry name" value="Classic Zinc Finger"/>
    <property type="match status" value="4"/>
</dbReference>
<evidence type="ECO:0000256" key="7">
    <source>
        <dbReference type="PROSITE-ProRule" id="PRU00042"/>
    </source>
</evidence>
<feature type="domain" description="C2H2-type" evidence="9">
    <location>
        <begin position="252"/>
        <end position="279"/>
    </location>
</feature>
<evidence type="ECO:0000256" key="3">
    <source>
        <dbReference type="ARBA" id="ARBA00022737"/>
    </source>
</evidence>
<name>A0AAN8WQ73_HALRR</name>
<comment type="subcellular location">
    <subcellularLocation>
        <location evidence="1">Nucleus</location>
    </subcellularLocation>
</comment>
<feature type="domain" description="C2H2-type" evidence="9">
    <location>
        <begin position="110"/>
        <end position="138"/>
    </location>
</feature>
<keyword evidence="11" id="KW-1185">Reference proteome</keyword>
<proteinExistence type="predicted"/>
<evidence type="ECO:0000256" key="5">
    <source>
        <dbReference type="ARBA" id="ARBA00022833"/>
    </source>
</evidence>
<evidence type="ECO:0000259" key="9">
    <source>
        <dbReference type="PROSITE" id="PS50157"/>
    </source>
</evidence>
<dbReference type="PANTHER" id="PTHR24381:SF393">
    <property type="entry name" value="CHROMATIN-LINKED ADAPTOR FOR MSL PROTEINS, ISOFORM B"/>
    <property type="match status" value="1"/>
</dbReference>
<keyword evidence="3" id="KW-0677">Repeat</keyword>
<dbReference type="GO" id="GO:0005634">
    <property type="term" value="C:nucleus"/>
    <property type="evidence" value="ECO:0007669"/>
    <property type="project" value="UniProtKB-SubCell"/>
</dbReference>
<feature type="region of interest" description="Disordered" evidence="8">
    <location>
        <begin position="1"/>
        <end position="23"/>
    </location>
</feature>
<dbReference type="Pfam" id="PF12874">
    <property type="entry name" value="zf-met"/>
    <property type="match status" value="1"/>
</dbReference>
<evidence type="ECO:0000256" key="4">
    <source>
        <dbReference type="ARBA" id="ARBA00022771"/>
    </source>
</evidence>
<dbReference type="InterPro" id="IPR036236">
    <property type="entry name" value="Znf_C2H2_sf"/>
</dbReference>
<dbReference type="PROSITE" id="PS00028">
    <property type="entry name" value="ZINC_FINGER_C2H2_1"/>
    <property type="match status" value="7"/>
</dbReference>
<dbReference type="EMBL" id="JAXCGZ010017028">
    <property type="protein sequence ID" value="KAK7069092.1"/>
    <property type="molecule type" value="Genomic_DNA"/>
</dbReference>
<accession>A0AAN8WQ73</accession>
<dbReference type="GO" id="GO:0000981">
    <property type="term" value="F:DNA-binding transcription factor activity, RNA polymerase II-specific"/>
    <property type="evidence" value="ECO:0007669"/>
    <property type="project" value="TreeGrafter"/>
</dbReference>
<feature type="domain" description="C2H2-type" evidence="9">
    <location>
        <begin position="284"/>
        <end position="312"/>
    </location>
</feature>
<dbReference type="Proteomes" id="UP001381693">
    <property type="component" value="Unassembled WGS sequence"/>
</dbReference>
<dbReference type="PROSITE" id="PS50157">
    <property type="entry name" value="ZINC_FINGER_C2H2_2"/>
    <property type="match status" value="9"/>
</dbReference>
<keyword evidence="6" id="KW-0539">Nucleus</keyword>
<keyword evidence="5" id="KW-0862">Zinc</keyword>
<gene>
    <name evidence="10" type="ORF">SK128_004562</name>
</gene>
<feature type="domain" description="C2H2-type" evidence="9">
    <location>
        <begin position="223"/>
        <end position="251"/>
    </location>
</feature>
<keyword evidence="4 7" id="KW-0863">Zinc-finger</keyword>
<dbReference type="PANTHER" id="PTHR24381">
    <property type="entry name" value="ZINC FINGER PROTEIN"/>
    <property type="match status" value="1"/>
</dbReference>
<comment type="caution">
    <text evidence="10">The sequence shown here is derived from an EMBL/GenBank/DDBJ whole genome shotgun (WGS) entry which is preliminary data.</text>
</comment>
<feature type="domain" description="C2H2-type" evidence="9">
    <location>
        <begin position="139"/>
        <end position="166"/>
    </location>
</feature>
<reference evidence="10 11" key="1">
    <citation type="submission" date="2023-11" db="EMBL/GenBank/DDBJ databases">
        <title>Halocaridina rubra genome assembly.</title>
        <authorList>
            <person name="Smith C."/>
        </authorList>
    </citation>
    <scope>NUCLEOTIDE SEQUENCE [LARGE SCALE GENOMIC DNA]</scope>
    <source>
        <strain evidence="10">EP-1</strain>
        <tissue evidence="10">Whole</tissue>
    </source>
</reference>
<dbReference type="InterPro" id="IPR013087">
    <property type="entry name" value="Znf_C2H2_type"/>
</dbReference>
<evidence type="ECO:0000256" key="6">
    <source>
        <dbReference type="ARBA" id="ARBA00023242"/>
    </source>
</evidence>
<protein>
    <recommendedName>
        <fullName evidence="9">C2H2-type domain-containing protein</fullName>
    </recommendedName>
</protein>
<organism evidence="10 11">
    <name type="scientific">Halocaridina rubra</name>
    <name type="common">Hawaiian red shrimp</name>
    <dbReference type="NCBI Taxonomy" id="373956"/>
    <lineage>
        <taxon>Eukaryota</taxon>
        <taxon>Metazoa</taxon>
        <taxon>Ecdysozoa</taxon>
        <taxon>Arthropoda</taxon>
        <taxon>Crustacea</taxon>
        <taxon>Multicrustacea</taxon>
        <taxon>Malacostraca</taxon>
        <taxon>Eumalacostraca</taxon>
        <taxon>Eucarida</taxon>
        <taxon>Decapoda</taxon>
        <taxon>Pleocyemata</taxon>
        <taxon>Caridea</taxon>
        <taxon>Atyoidea</taxon>
        <taxon>Atyidae</taxon>
        <taxon>Halocaridina</taxon>
    </lineage>
</organism>
<evidence type="ECO:0000256" key="8">
    <source>
        <dbReference type="SAM" id="MobiDB-lite"/>
    </source>
</evidence>
<sequence length="436" mass="50629">SESLGKDTEDEVKPVRKDADDHSWASHNEVKALFISRFTQQDGKTAVRSPSMPECVKPLDRKVNRQTGDDRWCRGNFKCVECENHFTTKLKRERHYQHHHLGISMWKGTHLCEECGKTFTQKIGLRVHRMHKHGDPKLFQCAICDHKAVSKAKLTRHVMTHYDEKIYSCEVCGASLKTRDTYRNHMTIHSNVGKYFCDICQKSFYHKQYFENHRKSHFNVRSFQCELCSTAFKTRNSLRTHERSVHLNDKRIVCRVCGARFMTNYNLRSHMKKHERSEQAGGRYSCEMCSHRFHSEAGLDIHKSLAHVEHYQPIHIRVDSGKSLGMNSIINDIQRSKEAFEINPNLELLCMPEVEHIIDKMDVNDEDKICPVSDQKVDYGSLEPIEVVEAVVEDRGGVPKERVSIAYMFCCNICGSMFRSQESLSLHRQFVHLSAI</sequence>
<feature type="domain" description="C2H2-type" evidence="9">
    <location>
        <begin position="409"/>
        <end position="436"/>
    </location>
</feature>
<evidence type="ECO:0000313" key="11">
    <source>
        <dbReference type="Proteomes" id="UP001381693"/>
    </source>
</evidence>